<comment type="caution">
    <text evidence="2">The sequence shown here is derived from an EMBL/GenBank/DDBJ whole genome shotgun (WGS) entry which is preliminary data.</text>
</comment>
<evidence type="ECO:0000313" key="3">
    <source>
        <dbReference type="Proteomes" id="UP000315295"/>
    </source>
</evidence>
<keyword evidence="1" id="KW-1133">Transmembrane helix</keyword>
<name>A0A540LKJ9_MALBA</name>
<keyword evidence="1" id="KW-0472">Membrane</keyword>
<reference evidence="2 3" key="1">
    <citation type="journal article" date="2019" name="G3 (Bethesda)">
        <title>Sequencing of a Wild Apple (Malus baccata) Genome Unravels the Differences Between Cultivated and Wild Apple Species Regarding Disease Resistance and Cold Tolerance.</title>
        <authorList>
            <person name="Chen X."/>
        </authorList>
    </citation>
    <scope>NUCLEOTIDE SEQUENCE [LARGE SCALE GENOMIC DNA]</scope>
    <source>
        <strain evidence="3">cv. Shandingzi</strain>
        <tissue evidence="2">Leaves</tissue>
    </source>
</reference>
<gene>
    <name evidence="2" type="ORF">C1H46_027675</name>
</gene>
<evidence type="ECO:0000256" key="1">
    <source>
        <dbReference type="SAM" id="Phobius"/>
    </source>
</evidence>
<organism evidence="2 3">
    <name type="scientific">Malus baccata</name>
    <name type="common">Siberian crab apple</name>
    <name type="synonym">Pyrus baccata</name>
    <dbReference type="NCBI Taxonomy" id="106549"/>
    <lineage>
        <taxon>Eukaryota</taxon>
        <taxon>Viridiplantae</taxon>
        <taxon>Streptophyta</taxon>
        <taxon>Embryophyta</taxon>
        <taxon>Tracheophyta</taxon>
        <taxon>Spermatophyta</taxon>
        <taxon>Magnoliopsida</taxon>
        <taxon>eudicotyledons</taxon>
        <taxon>Gunneridae</taxon>
        <taxon>Pentapetalae</taxon>
        <taxon>rosids</taxon>
        <taxon>fabids</taxon>
        <taxon>Rosales</taxon>
        <taxon>Rosaceae</taxon>
        <taxon>Amygdaloideae</taxon>
        <taxon>Maleae</taxon>
        <taxon>Malus</taxon>
    </lineage>
</organism>
<feature type="transmembrane region" description="Helical" evidence="1">
    <location>
        <begin position="32"/>
        <end position="51"/>
    </location>
</feature>
<evidence type="ECO:0000313" key="2">
    <source>
        <dbReference type="EMBL" id="TQD86802.1"/>
    </source>
</evidence>
<dbReference type="EMBL" id="VIEB01000556">
    <property type="protein sequence ID" value="TQD86802.1"/>
    <property type="molecule type" value="Genomic_DNA"/>
</dbReference>
<keyword evidence="1" id="KW-0812">Transmembrane</keyword>
<dbReference type="Proteomes" id="UP000315295">
    <property type="component" value="Unassembled WGS sequence"/>
</dbReference>
<accession>A0A540LKJ9</accession>
<sequence>MNLVAGEDEDEDEDENFSTLQKWKHAGRHVKLFLCDFGLKAFFVLVWATIYEQLYVP</sequence>
<proteinExistence type="predicted"/>
<protein>
    <submittedName>
        <fullName evidence="2">Uncharacterized protein</fullName>
    </submittedName>
</protein>
<dbReference type="AlphaFoldDB" id="A0A540LKJ9"/>
<keyword evidence="3" id="KW-1185">Reference proteome</keyword>